<comment type="caution">
    <text evidence="1">The sequence shown here is derived from an EMBL/GenBank/DDBJ whole genome shotgun (WGS) entry which is preliminary data.</text>
</comment>
<reference evidence="1 2" key="1">
    <citation type="submission" date="2014-07" db="EMBL/GenBank/DDBJ databases">
        <authorList>
            <person name="McCorrison J."/>
            <person name="Sanka R."/>
            <person name="Torralba M."/>
            <person name="Gillis M."/>
            <person name="Haft D.H."/>
            <person name="Methe B."/>
            <person name="Sutton G."/>
            <person name="Nelson K.E."/>
        </authorList>
    </citation>
    <scope>NUCLEOTIDE SEQUENCE [LARGE SCALE GENOMIC DNA]</scope>
    <source>
        <strain evidence="1 2">DNF00320</strain>
    </source>
</reference>
<evidence type="ECO:0000313" key="2">
    <source>
        <dbReference type="Proteomes" id="UP000029525"/>
    </source>
</evidence>
<dbReference type="Proteomes" id="UP000029525">
    <property type="component" value="Unassembled WGS sequence"/>
</dbReference>
<dbReference type="GeneID" id="78530266"/>
<evidence type="ECO:0000313" key="1">
    <source>
        <dbReference type="EMBL" id="KGF45404.1"/>
    </source>
</evidence>
<accession>A0A096CJB2</accession>
<name>A0A096CJB2_9BACT</name>
<protein>
    <submittedName>
        <fullName evidence="1">Uncharacterized protein</fullName>
    </submittedName>
</protein>
<organism evidence="1 2">
    <name type="scientific">Prevotella bivia DNF00320</name>
    <dbReference type="NCBI Taxonomy" id="1401068"/>
    <lineage>
        <taxon>Bacteria</taxon>
        <taxon>Pseudomonadati</taxon>
        <taxon>Bacteroidota</taxon>
        <taxon>Bacteroidia</taxon>
        <taxon>Bacteroidales</taxon>
        <taxon>Prevotellaceae</taxon>
        <taxon>Prevotella</taxon>
    </lineage>
</organism>
<sequence>MEEKKNKLTSHFPNWDLLSPEQQKLLVAERTIQKFKAYDKERTEYVHNLEIAYNELKGKYDYITEQYYAEQEEPKSKREAKRRHKLELYDKIIQGEAAQNFMKKNMDGDEYTEDFKKLMDTYSLASKIEEVKRLHSSISLYKKRNRELARQLFETCKELREFKERIANQP</sequence>
<gene>
    <name evidence="1" type="ORF">HMPREF0647_02465</name>
</gene>
<dbReference type="RefSeq" id="WP_004337699.1">
    <property type="nucleotide sequence ID" value="NZ_JRNQ01000015.1"/>
</dbReference>
<dbReference type="OrthoDB" id="9971445at2"/>
<dbReference type="EMBL" id="JRNQ01000015">
    <property type="protein sequence ID" value="KGF45404.1"/>
    <property type="molecule type" value="Genomic_DNA"/>
</dbReference>
<proteinExistence type="predicted"/>
<dbReference type="AlphaFoldDB" id="A0A096CJB2"/>